<organism evidence="1 2">
    <name type="scientific">Oryza sativa subsp. japonica</name>
    <name type="common">Rice</name>
    <dbReference type="NCBI Taxonomy" id="39947"/>
    <lineage>
        <taxon>Eukaryota</taxon>
        <taxon>Viridiplantae</taxon>
        <taxon>Streptophyta</taxon>
        <taxon>Embryophyta</taxon>
        <taxon>Tracheophyta</taxon>
        <taxon>Spermatophyta</taxon>
        <taxon>Magnoliopsida</taxon>
        <taxon>Liliopsida</taxon>
        <taxon>Poales</taxon>
        <taxon>Poaceae</taxon>
        <taxon>BOP clade</taxon>
        <taxon>Oryzoideae</taxon>
        <taxon>Oryzeae</taxon>
        <taxon>Oryzinae</taxon>
        <taxon>Oryza</taxon>
        <taxon>Oryza sativa</taxon>
    </lineage>
</organism>
<gene>
    <name evidence="1" type="ORF">P0406H10.12</name>
</gene>
<evidence type="ECO:0000313" key="1">
    <source>
        <dbReference type="EMBL" id="BAB07970.1"/>
    </source>
</evidence>
<sequence>MGTGRRTYARACVACTAARLTTTVHVYIICMPLTDLSRRRRRRRRRPGGRIVISLPPPVPHHLAYLNHRIATSSFRKPPHTPNTFFVRFHLFSMELSSSASSVCSAYRHLSSSSAMGPTPRRRRRGKVVGGGCAGVGLAGRCNAVLKEHKTRLYILGRILDEKYGSLSLVRMGPYVTIILLIRGIIENGIFVNEKISFGFWCSILPLDLAPTGGPCKLQEVFRSVFLLQYDEQYASLIWTFHLHPLMQTGSACVRTFLFPYGTVITKTVVH</sequence>
<dbReference type="AlphaFoldDB" id="Q7F768"/>
<reference evidence="2" key="2">
    <citation type="journal article" date="2008" name="Nucleic Acids Res.">
        <title>The rice annotation project database (RAP-DB): 2008 update.</title>
        <authorList>
            <consortium name="The rice annotation project (RAP)"/>
        </authorList>
    </citation>
    <scope>GENOME REANNOTATION</scope>
    <source>
        <strain evidence="2">cv. Nipponbare</strain>
    </source>
</reference>
<evidence type="ECO:0000313" key="2">
    <source>
        <dbReference type="Proteomes" id="UP000000763"/>
    </source>
</evidence>
<name>Q7F768_ORYSJ</name>
<protein>
    <submittedName>
        <fullName evidence="1">Uncharacterized protein</fullName>
    </submittedName>
</protein>
<dbReference type="Proteomes" id="UP000000763">
    <property type="component" value="Chromosome 1"/>
</dbReference>
<accession>Q7F768</accession>
<reference evidence="2" key="1">
    <citation type="journal article" date="2005" name="Nature">
        <title>The map-based sequence of the rice genome.</title>
        <authorList>
            <consortium name="International rice genome sequencing project (IRGSP)"/>
            <person name="Matsumoto T."/>
            <person name="Wu J."/>
            <person name="Kanamori H."/>
            <person name="Katayose Y."/>
            <person name="Fujisawa M."/>
            <person name="Namiki N."/>
            <person name="Mizuno H."/>
            <person name="Yamamoto K."/>
            <person name="Antonio B.A."/>
            <person name="Baba T."/>
            <person name="Sakata K."/>
            <person name="Nagamura Y."/>
            <person name="Aoki H."/>
            <person name="Arikawa K."/>
            <person name="Arita K."/>
            <person name="Bito T."/>
            <person name="Chiden Y."/>
            <person name="Fujitsuka N."/>
            <person name="Fukunaka R."/>
            <person name="Hamada M."/>
            <person name="Harada C."/>
            <person name="Hayashi A."/>
            <person name="Hijishita S."/>
            <person name="Honda M."/>
            <person name="Hosokawa S."/>
            <person name="Ichikawa Y."/>
            <person name="Idonuma A."/>
            <person name="Iijima M."/>
            <person name="Ikeda M."/>
            <person name="Ikeno M."/>
            <person name="Ito K."/>
            <person name="Ito S."/>
            <person name="Ito T."/>
            <person name="Ito Y."/>
            <person name="Ito Y."/>
            <person name="Iwabuchi A."/>
            <person name="Kamiya K."/>
            <person name="Karasawa W."/>
            <person name="Kurita K."/>
            <person name="Katagiri S."/>
            <person name="Kikuta A."/>
            <person name="Kobayashi H."/>
            <person name="Kobayashi N."/>
            <person name="Machita K."/>
            <person name="Maehara T."/>
            <person name="Masukawa M."/>
            <person name="Mizubayashi T."/>
            <person name="Mukai Y."/>
            <person name="Nagasaki H."/>
            <person name="Nagata Y."/>
            <person name="Naito S."/>
            <person name="Nakashima M."/>
            <person name="Nakama Y."/>
            <person name="Nakamichi Y."/>
            <person name="Nakamura M."/>
            <person name="Meguro A."/>
            <person name="Negishi M."/>
            <person name="Ohta I."/>
            <person name="Ohta T."/>
            <person name="Okamoto M."/>
            <person name="Ono N."/>
            <person name="Saji S."/>
            <person name="Sakaguchi M."/>
            <person name="Sakai K."/>
            <person name="Shibata M."/>
            <person name="Shimokawa T."/>
            <person name="Song J."/>
            <person name="Takazaki Y."/>
            <person name="Terasawa K."/>
            <person name="Tsugane M."/>
            <person name="Tsuji K."/>
            <person name="Ueda S."/>
            <person name="Waki K."/>
            <person name="Yamagata H."/>
            <person name="Yamamoto M."/>
            <person name="Yamamoto S."/>
            <person name="Yamane H."/>
            <person name="Yoshiki S."/>
            <person name="Yoshihara R."/>
            <person name="Yukawa K."/>
            <person name="Zhong H."/>
            <person name="Yano M."/>
            <person name="Yuan Q."/>
            <person name="Ouyang S."/>
            <person name="Liu J."/>
            <person name="Jones K.M."/>
            <person name="Gansberger K."/>
            <person name="Moffat K."/>
            <person name="Hill J."/>
            <person name="Bera J."/>
            <person name="Fadrosh D."/>
            <person name="Jin S."/>
            <person name="Johri S."/>
            <person name="Kim M."/>
            <person name="Overton L."/>
            <person name="Reardon M."/>
            <person name="Tsitrin T."/>
            <person name="Vuong H."/>
            <person name="Weaver B."/>
            <person name="Ciecko A."/>
            <person name="Tallon L."/>
            <person name="Jackson J."/>
            <person name="Pai G."/>
            <person name="Aken S.V."/>
            <person name="Utterback T."/>
            <person name="Reidmuller S."/>
            <person name="Feldblyum T."/>
            <person name="Hsiao J."/>
            <person name="Zismann V."/>
            <person name="Iobst S."/>
            <person name="de Vazeille A.R."/>
            <person name="Buell C.R."/>
            <person name="Ying K."/>
            <person name="Li Y."/>
            <person name="Lu T."/>
            <person name="Huang Y."/>
            <person name="Zhao Q."/>
            <person name="Feng Q."/>
            <person name="Zhang L."/>
            <person name="Zhu J."/>
            <person name="Weng Q."/>
            <person name="Mu J."/>
            <person name="Lu Y."/>
            <person name="Fan D."/>
            <person name="Liu Y."/>
            <person name="Guan J."/>
            <person name="Zhang Y."/>
            <person name="Yu S."/>
            <person name="Liu X."/>
            <person name="Zhang Y."/>
            <person name="Hong G."/>
            <person name="Han B."/>
            <person name="Choisne N."/>
            <person name="Demange N."/>
            <person name="Orjeda G."/>
            <person name="Samain S."/>
            <person name="Cattolico L."/>
            <person name="Pelletier E."/>
            <person name="Couloux A."/>
            <person name="Segurens B."/>
            <person name="Wincker P."/>
            <person name="D'Hont A."/>
            <person name="Scarpelli C."/>
            <person name="Weissenbach J."/>
            <person name="Salanoubat M."/>
            <person name="Quetier F."/>
            <person name="Yu Y."/>
            <person name="Kim H.R."/>
            <person name="Rambo T."/>
            <person name="Currie J."/>
            <person name="Collura K."/>
            <person name="Luo M."/>
            <person name="Yang T."/>
            <person name="Ammiraju J.S.S."/>
            <person name="Engler F."/>
            <person name="Soderlund C."/>
            <person name="Wing R.A."/>
            <person name="Palmer L.E."/>
            <person name="de la Bastide M."/>
            <person name="Spiegel L."/>
            <person name="Nascimento L."/>
            <person name="Zutavern T."/>
            <person name="O'Shaughnessy A."/>
            <person name="Dike S."/>
            <person name="Dedhia N."/>
            <person name="Preston R."/>
            <person name="Balija V."/>
            <person name="McCombie W.R."/>
            <person name="Chow T."/>
            <person name="Chen H."/>
            <person name="Chung M."/>
            <person name="Chen C."/>
            <person name="Shaw J."/>
            <person name="Wu H."/>
            <person name="Hsiao K."/>
            <person name="Chao Y."/>
            <person name="Chu M."/>
            <person name="Cheng C."/>
            <person name="Hour A."/>
            <person name="Lee P."/>
            <person name="Lin S."/>
            <person name="Lin Y."/>
            <person name="Liou J."/>
            <person name="Liu S."/>
            <person name="Hsing Y."/>
            <person name="Raghuvanshi S."/>
            <person name="Mohanty A."/>
            <person name="Bharti A.K."/>
            <person name="Gaur A."/>
            <person name="Gupta V."/>
            <person name="Kumar D."/>
            <person name="Ravi V."/>
            <person name="Vij S."/>
            <person name="Kapur A."/>
            <person name="Khurana P."/>
            <person name="Khurana P."/>
            <person name="Khurana J.P."/>
            <person name="Tyagi A.K."/>
            <person name="Gaikwad K."/>
            <person name="Singh A."/>
            <person name="Dalal V."/>
            <person name="Srivastava S."/>
            <person name="Dixit A."/>
            <person name="Pal A.K."/>
            <person name="Ghazi I.A."/>
            <person name="Yadav M."/>
            <person name="Pandit A."/>
            <person name="Bhargava A."/>
            <person name="Sureshbabu K."/>
            <person name="Batra K."/>
            <person name="Sharma T.R."/>
            <person name="Mohapatra T."/>
            <person name="Singh N.K."/>
            <person name="Messing J."/>
            <person name="Nelson A.B."/>
            <person name="Fuks G."/>
            <person name="Kavchok S."/>
            <person name="Keizer G."/>
            <person name="Linton E."/>
            <person name="Llaca V."/>
            <person name="Song R."/>
            <person name="Tanyolac B."/>
            <person name="Young S."/>
            <person name="Ho-Il K."/>
            <person name="Hahn J.H."/>
            <person name="Sangsakoo G."/>
            <person name="Vanavichit A."/>
            <person name="de Mattos Luiz.A.T."/>
            <person name="Zimmer P.D."/>
            <person name="Malone G."/>
            <person name="Dellagostin O."/>
            <person name="de Oliveira A.C."/>
            <person name="Bevan M."/>
            <person name="Bancroft I."/>
            <person name="Minx P."/>
            <person name="Cordum H."/>
            <person name="Wilson R."/>
            <person name="Cheng Z."/>
            <person name="Jin W."/>
            <person name="Jiang J."/>
            <person name="Leong S.A."/>
            <person name="Iwama H."/>
            <person name="Gojobori T."/>
            <person name="Itoh T."/>
            <person name="Niimura Y."/>
            <person name="Fujii Y."/>
            <person name="Habara T."/>
            <person name="Sakai H."/>
            <person name="Sato Y."/>
            <person name="Wilson G."/>
            <person name="Kumar K."/>
            <person name="McCouch S."/>
            <person name="Juretic N."/>
            <person name="Hoen D."/>
            <person name="Wright S."/>
            <person name="Bruskiewich R."/>
            <person name="Bureau T."/>
            <person name="Miyao A."/>
            <person name="Hirochika H."/>
            <person name="Nishikawa T."/>
            <person name="Kadowaki K."/>
            <person name="Sugiura M."/>
            <person name="Burr B."/>
            <person name="Sasaki T."/>
        </authorList>
    </citation>
    <scope>NUCLEOTIDE SEQUENCE [LARGE SCALE GENOMIC DNA]</scope>
    <source>
        <strain evidence="2">cv. Nipponbare</strain>
    </source>
</reference>
<proteinExistence type="predicted"/>
<dbReference type="EMBL" id="AP002524">
    <property type="protein sequence ID" value="BAB07970.1"/>
    <property type="molecule type" value="Genomic_DNA"/>
</dbReference>